<name>A0ABS4X6G1_9MICO</name>
<evidence type="ECO:0000313" key="2">
    <source>
        <dbReference type="Proteomes" id="UP001519290"/>
    </source>
</evidence>
<evidence type="ECO:0008006" key="3">
    <source>
        <dbReference type="Google" id="ProtNLM"/>
    </source>
</evidence>
<evidence type="ECO:0000313" key="1">
    <source>
        <dbReference type="EMBL" id="MBP2383843.1"/>
    </source>
</evidence>
<gene>
    <name evidence="1" type="ORF">JOF43_003832</name>
</gene>
<sequence>MDLSIRADVLDAITQELHSTESLVEVVEDIAYWEASARKRFSGSDTSADEAVDCAMTGPLVTVTLHLADAPARMLRESLRAGETIDGVVTALLIAEVRHRRTELHWPVVSAGEPVMTDDAAIIHALMRGHDTTITATSGGLMHTITADVRVDVLDAFDAALDDWEDRSEVIAALIHLEDEVRDAGARLVSGDSAPMAGPWATTIDLPLDEHDHAALARLLRDGAEAGSLLTALMLRALTGAHHGVTRADDPLLIPA</sequence>
<comment type="caution">
    <text evidence="1">The sequence shown here is derived from an EMBL/GenBank/DDBJ whole genome shotgun (WGS) entry which is preliminary data.</text>
</comment>
<dbReference type="EMBL" id="JAGIOD010000002">
    <property type="protein sequence ID" value="MBP2383843.1"/>
    <property type="molecule type" value="Genomic_DNA"/>
</dbReference>
<reference evidence="1 2" key="1">
    <citation type="submission" date="2021-03" db="EMBL/GenBank/DDBJ databases">
        <title>Sequencing the genomes of 1000 actinobacteria strains.</title>
        <authorList>
            <person name="Klenk H.-P."/>
        </authorList>
    </citation>
    <scope>NUCLEOTIDE SEQUENCE [LARGE SCALE GENOMIC DNA]</scope>
    <source>
        <strain evidence="1 2">DSM 14566</strain>
    </source>
</reference>
<proteinExistence type="predicted"/>
<dbReference type="RefSeq" id="WP_209904714.1">
    <property type="nucleotide sequence ID" value="NZ_BAAAJW010000001.1"/>
</dbReference>
<dbReference type="Proteomes" id="UP001519290">
    <property type="component" value="Unassembled WGS sequence"/>
</dbReference>
<protein>
    <recommendedName>
        <fullName evidence="3">DUF222 domain-containing protein</fullName>
    </recommendedName>
</protein>
<accession>A0ABS4X6G1</accession>
<organism evidence="1 2">
    <name type="scientific">Brachybacterium sacelli</name>
    <dbReference type="NCBI Taxonomy" id="173364"/>
    <lineage>
        <taxon>Bacteria</taxon>
        <taxon>Bacillati</taxon>
        <taxon>Actinomycetota</taxon>
        <taxon>Actinomycetes</taxon>
        <taxon>Micrococcales</taxon>
        <taxon>Dermabacteraceae</taxon>
        <taxon>Brachybacterium</taxon>
    </lineage>
</organism>
<keyword evidence="2" id="KW-1185">Reference proteome</keyword>